<organism evidence="1 2">
    <name type="scientific">Mytilus coruscus</name>
    <name type="common">Sea mussel</name>
    <dbReference type="NCBI Taxonomy" id="42192"/>
    <lineage>
        <taxon>Eukaryota</taxon>
        <taxon>Metazoa</taxon>
        <taxon>Spiralia</taxon>
        <taxon>Lophotrochozoa</taxon>
        <taxon>Mollusca</taxon>
        <taxon>Bivalvia</taxon>
        <taxon>Autobranchia</taxon>
        <taxon>Pteriomorphia</taxon>
        <taxon>Mytilida</taxon>
        <taxon>Mytiloidea</taxon>
        <taxon>Mytilidae</taxon>
        <taxon>Mytilinae</taxon>
        <taxon>Mytilus</taxon>
    </lineage>
</organism>
<evidence type="ECO:0000313" key="2">
    <source>
        <dbReference type="Proteomes" id="UP000507470"/>
    </source>
</evidence>
<dbReference type="OrthoDB" id="10047020at2759"/>
<keyword evidence="2" id="KW-1185">Reference proteome</keyword>
<dbReference type="AlphaFoldDB" id="A0A6J8AF43"/>
<dbReference type="GO" id="GO:0006887">
    <property type="term" value="P:exocytosis"/>
    <property type="evidence" value="ECO:0007669"/>
    <property type="project" value="InterPro"/>
</dbReference>
<name>A0A6J8AF43_MYTCO</name>
<protein>
    <submittedName>
        <fullName evidence="1">EXOC3</fullName>
    </submittedName>
</protein>
<proteinExistence type="predicted"/>
<dbReference type="Gene3D" id="1.10.357.50">
    <property type="match status" value="1"/>
</dbReference>
<dbReference type="Pfam" id="PF06046">
    <property type="entry name" value="Sec6"/>
    <property type="match status" value="1"/>
</dbReference>
<dbReference type="GO" id="GO:0051601">
    <property type="term" value="P:exocyst localization"/>
    <property type="evidence" value="ECO:0007669"/>
    <property type="project" value="TreeGrafter"/>
</dbReference>
<evidence type="ECO:0000313" key="1">
    <source>
        <dbReference type="EMBL" id="CAC5366506.1"/>
    </source>
</evidence>
<dbReference type="Proteomes" id="UP000507470">
    <property type="component" value="Unassembled WGS sequence"/>
</dbReference>
<dbReference type="GO" id="GO:0000149">
    <property type="term" value="F:SNARE binding"/>
    <property type="evidence" value="ECO:0007669"/>
    <property type="project" value="TreeGrafter"/>
</dbReference>
<gene>
    <name evidence="1" type="ORF">MCOR_6775</name>
</gene>
<sequence length="488" mass="57304">MSLPAPLDLGRMEAEAKENASKHISSLLQRPDQLEKVDQYKRRIMRKKASVDTMLKTAVQSQLDGVRTGLNQLQSALQDVYEIKQSLDEVEETYKSIQPLQNKLMQVNIENSRFCQLAAAMENLKHIFTVPESVRKTQELINEGKLLQAHKHLTDLESARDELMFELFKQPQQSPTDNSTLEKYFKDVVHLSESLGKQLWVIIQRTLSSVRREPTLIVTALRIVEREERMDEAVQQRKEQTGFMPPGRPKKWRNKCFEILENCISQKIEGNQLEDRDKNKMWLVRHLELTRQIMVDDLRVVMTMLPPIFPPDYNIAKRYVKMYHKSLADHLKEMIQQGLEGNEFVTLLSWVNNYYSTDLMRHPDLNIDISELGPLLENNVIDELQNQYLRTMKFNIMEWMKNSLVQDKKDWFRVEHPDADGDGYYSTSLPVIIFQMMEQNLQVTRLISEDLVKKVLELFADELNLFSKDYIAEIESYKDRHLQDRSEN</sequence>
<dbReference type="PANTHER" id="PTHR21292:SF1">
    <property type="entry name" value="EXOCYST COMPLEX COMPONENT 3"/>
    <property type="match status" value="1"/>
</dbReference>
<dbReference type="InterPro" id="IPR010326">
    <property type="entry name" value="EXOC3/Sec6"/>
</dbReference>
<dbReference type="GO" id="GO:0000145">
    <property type="term" value="C:exocyst"/>
    <property type="evidence" value="ECO:0007669"/>
    <property type="project" value="InterPro"/>
</dbReference>
<dbReference type="PANTHER" id="PTHR21292">
    <property type="entry name" value="EXOCYST COMPLEX COMPONENT SEC6-RELATED"/>
    <property type="match status" value="1"/>
</dbReference>
<accession>A0A6J8AF43</accession>
<dbReference type="EMBL" id="CACVKT020001279">
    <property type="protein sequence ID" value="CAC5366506.1"/>
    <property type="molecule type" value="Genomic_DNA"/>
</dbReference>
<reference evidence="1 2" key="1">
    <citation type="submission" date="2020-06" db="EMBL/GenBank/DDBJ databases">
        <authorList>
            <person name="Li R."/>
            <person name="Bekaert M."/>
        </authorList>
    </citation>
    <scope>NUCLEOTIDE SEQUENCE [LARGE SCALE GENOMIC DNA]</scope>
    <source>
        <strain evidence="2">wild</strain>
    </source>
</reference>